<keyword evidence="11" id="KW-0675">Receptor</keyword>
<dbReference type="PROSITE" id="PS52016">
    <property type="entry name" value="TONB_DEPENDENT_REC_3"/>
    <property type="match status" value="1"/>
</dbReference>
<dbReference type="GO" id="GO:0009279">
    <property type="term" value="C:cell outer membrane"/>
    <property type="evidence" value="ECO:0007669"/>
    <property type="project" value="UniProtKB-SubCell"/>
</dbReference>
<proteinExistence type="inferred from homology"/>
<dbReference type="EMBL" id="JABZMK010000004">
    <property type="protein sequence ID" value="MBF1128843.1"/>
    <property type="molecule type" value="Genomic_DNA"/>
</dbReference>
<dbReference type="Gene3D" id="2.170.130.10">
    <property type="entry name" value="TonB-dependent receptor, plug domain"/>
    <property type="match status" value="1"/>
</dbReference>
<evidence type="ECO:0000256" key="2">
    <source>
        <dbReference type="ARBA" id="ARBA00022448"/>
    </source>
</evidence>
<dbReference type="PANTHER" id="PTHR30069">
    <property type="entry name" value="TONB-DEPENDENT OUTER MEMBRANE RECEPTOR"/>
    <property type="match status" value="1"/>
</dbReference>
<dbReference type="InterPro" id="IPR036942">
    <property type="entry name" value="Beta-barrel_TonB_sf"/>
</dbReference>
<evidence type="ECO:0000313" key="12">
    <source>
        <dbReference type="Proteomes" id="UP000757890"/>
    </source>
</evidence>
<dbReference type="PANTHER" id="PTHR30069:SF29">
    <property type="entry name" value="HEMOGLOBIN AND HEMOGLOBIN-HAPTOGLOBIN-BINDING PROTEIN 1-RELATED"/>
    <property type="match status" value="1"/>
</dbReference>
<dbReference type="InterPro" id="IPR037066">
    <property type="entry name" value="Plug_dom_sf"/>
</dbReference>
<reference evidence="11" key="1">
    <citation type="submission" date="2020-04" db="EMBL/GenBank/DDBJ databases">
        <title>Deep metagenomics examines the oral microbiome during advanced dental caries in children, revealing novel taxa and co-occurrences with host molecules.</title>
        <authorList>
            <person name="Baker J.L."/>
            <person name="Morton J.T."/>
            <person name="Dinis M."/>
            <person name="Alvarez R."/>
            <person name="Tran N.C."/>
            <person name="Knight R."/>
            <person name="Edlund A."/>
        </authorList>
    </citation>
    <scope>NUCLEOTIDE SEQUENCE</scope>
    <source>
        <strain evidence="11">JCVI_32_bin.14</strain>
    </source>
</reference>
<feature type="signal peptide" evidence="9">
    <location>
        <begin position="1"/>
        <end position="25"/>
    </location>
</feature>
<feature type="domain" description="TonB-dependent receptor plug" evidence="10">
    <location>
        <begin position="63"/>
        <end position="165"/>
    </location>
</feature>
<evidence type="ECO:0000313" key="11">
    <source>
        <dbReference type="EMBL" id="MBF1128843.1"/>
    </source>
</evidence>
<dbReference type="GO" id="GO:0044718">
    <property type="term" value="P:siderophore transmembrane transport"/>
    <property type="evidence" value="ECO:0007669"/>
    <property type="project" value="TreeGrafter"/>
</dbReference>
<evidence type="ECO:0000256" key="5">
    <source>
        <dbReference type="ARBA" id="ARBA00022729"/>
    </source>
</evidence>
<comment type="similarity">
    <text evidence="8">Belongs to the TonB-dependent receptor family.</text>
</comment>
<keyword evidence="3 8" id="KW-1134">Transmembrane beta strand</keyword>
<gene>
    <name evidence="11" type="ORF">HXL70_02220</name>
</gene>
<evidence type="ECO:0000256" key="1">
    <source>
        <dbReference type="ARBA" id="ARBA00004571"/>
    </source>
</evidence>
<dbReference type="GO" id="GO:0015344">
    <property type="term" value="F:siderophore uptake transmembrane transporter activity"/>
    <property type="evidence" value="ECO:0007669"/>
    <property type="project" value="TreeGrafter"/>
</dbReference>
<evidence type="ECO:0000259" key="10">
    <source>
        <dbReference type="Pfam" id="PF07715"/>
    </source>
</evidence>
<dbReference type="SUPFAM" id="SSF56935">
    <property type="entry name" value="Porins"/>
    <property type="match status" value="1"/>
</dbReference>
<name>A0A930B4R5_9FIRM</name>
<keyword evidence="7 8" id="KW-0998">Cell outer membrane</keyword>
<dbReference type="InterPro" id="IPR012910">
    <property type="entry name" value="Plug_dom"/>
</dbReference>
<protein>
    <submittedName>
        <fullName evidence="11">TonB-dependent receptor</fullName>
    </submittedName>
</protein>
<sequence>MMKREKNLHFLGMAVMIAVSMPASWLAVRAAEIPAAPAEDDMAFRMAGVTVEAKRPDWESKLSPGTVTVIRPEEFKGEQKDLADFLKMVPGVHVREVNGKGQYTVVTVRGSTAAQVGVFVDGILTNLGGDAAVDISTIPVKNVERIEVYRGYIPARFGGTFIGGVVNIVTKRPAKADISAEIGKSSFGGKSASLEVMSPLGNGSLMVGLNHETAKGDFPYKNYVMNSKESKKEAKYAMLSYETELGWYEKSGDKKTWLMLTLRNYSTHLSDETRNKYKAGNVEDWMAFASSGALAEEIYQYDMDQARKNMDRTWKDEYAELVPQEEATNYFLKHNKTFKRNYKFWLKQIKKADGDEEKIAQIKACMKQDVINALKYSWNNKDSYFYEPENADVKAAVDGAVLENNKEFLDKADRLAKYNAQWLSQGKYVDPEQSEEYTKIVERHKYVKKRVEKLKSMSENRHRRWNDRKNTSAIVKWQNDEWMVKGSWNRIKRHLPDSLWAGYSNTTLNACLGYTVDWIDDAFYAEGKRQRLYTNELMVENRHHNGRLEWGWTADFQKQKKYYDVEHMYHLNENQVYWEDVPFRKWSRFISRKYNFLLDGTYQLGNRQLLEFQTNYSHERMHVNGSLMDKVLGDSDYSTLLGAIRNRYDQNIWNIQIQDTITLDKKGTWFLTPAWRYNRSVIVGYSEGKRFADTAWRWFHWITPRDRQQDGKGTWQLALKKQVNDNLTLRMTGGTYFRLLNMYEIAGDGAGILPVPANKRGTASKFPQPEYGTQFDFSTLWNGKFLHSDAYATLTYFWRHANRMLYLYRAGPDWASYFNDQKGHIHGFELQTGLKWGHFSLDLEGAYTKIKAFRRQNKEWALGDAVYREVYPTFQPEWEGNLRFSWFPNPRFTLFGEWHYTSSYYTINEYRYNKLGDETDDGVAYPSLSVINAGVKVKPGKAWQIAFGCNDIFNRAPKQKGWVCLGTNSYGYLNVEYPIQGRTWYGTIRYEF</sequence>
<evidence type="ECO:0000256" key="4">
    <source>
        <dbReference type="ARBA" id="ARBA00022692"/>
    </source>
</evidence>
<dbReference type="Gene3D" id="2.40.170.20">
    <property type="entry name" value="TonB-dependent receptor, beta-barrel domain"/>
    <property type="match status" value="1"/>
</dbReference>
<comment type="subcellular location">
    <subcellularLocation>
        <location evidence="1 8">Cell outer membrane</location>
        <topology evidence="1 8">Multi-pass membrane protein</topology>
    </subcellularLocation>
</comment>
<evidence type="ECO:0000256" key="8">
    <source>
        <dbReference type="PROSITE-ProRule" id="PRU01360"/>
    </source>
</evidence>
<evidence type="ECO:0000256" key="9">
    <source>
        <dbReference type="SAM" id="SignalP"/>
    </source>
</evidence>
<evidence type="ECO:0000256" key="6">
    <source>
        <dbReference type="ARBA" id="ARBA00023136"/>
    </source>
</evidence>
<dbReference type="InterPro" id="IPR039426">
    <property type="entry name" value="TonB-dep_rcpt-like"/>
</dbReference>
<keyword evidence="5 9" id="KW-0732">Signal</keyword>
<dbReference type="Proteomes" id="UP000757890">
    <property type="component" value="Unassembled WGS sequence"/>
</dbReference>
<evidence type="ECO:0000256" key="3">
    <source>
        <dbReference type="ARBA" id="ARBA00022452"/>
    </source>
</evidence>
<organism evidence="11 12">
    <name type="scientific">Dialister invisus</name>
    <dbReference type="NCBI Taxonomy" id="218538"/>
    <lineage>
        <taxon>Bacteria</taxon>
        <taxon>Bacillati</taxon>
        <taxon>Bacillota</taxon>
        <taxon>Negativicutes</taxon>
        <taxon>Veillonellales</taxon>
        <taxon>Veillonellaceae</taxon>
        <taxon>Dialister</taxon>
    </lineage>
</organism>
<keyword evidence="6 8" id="KW-0472">Membrane</keyword>
<feature type="chain" id="PRO_5039545245" evidence="9">
    <location>
        <begin position="26"/>
        <end position="992"/>
    </location>
</feature>
<evidence type="ECO:0000256" key="7">
    <source>
        <dbReference type="ARBA" id="ARBA00023237"/>
    </source>
</evidence>
<accession>A0A930B4R5</accession>
<keyword evidence="2 8" id="KW-0813">Transport</keyword>
<dbReference type="AlphaFoldDB" id="A0A930B4R5"/>
<dbReference type="Pfam" id="PF07715">
    <property type="entry name" value="Plug"/>
    <property type="match status" value="1"/>
</dbReference>
<keyword evidence="4 8" id="KW-0812">Transmembrane</keyword>
<comment type="caution">
    <text evidence="11">The sequence shown here is derived from an EMBL/GenBank/DDBJ whole genome shotgun (WGS) entry which is preliminary data.</text>
</comment>